<evidence type="ECO:0000256" key="1">
    <source>
        <dbReference type="SAM" id="MobiDB-lite"/>
    </source>
</evidence>
<dbReference type="GeneID" id="9687859"/>
<dbReference type="Gene3D" id="3.10.490.10">
    <property type="entry name" value="Gamma-glutamyl cyclotransferase-like"/>
    <property type="match status" value="1"/>
</dbReference>
<accession>C1N3R1</accession>
<dbReference type="EMBL" id="GG663746">
    <property type="protein sequence ID" value="EEH53477.1"/>
    <property type="molecule type" value="Genomic_DNA"/>
</dbReference>
<dbReference type="OrthoDB" id="424012at2759"/>
<dbReference type="AlphaFoldDB" id="C1N3R1"/>
<dbReference type="STRING" id="564608.C1N3R1"/>
<dbReference type="OMA" id="IAAQEMY"/>
<keyword evidence="3" id="KW-1185">Reference proteome</keyword>
<feature type="region of interest" description="Disordered" evidence="1">
    <location>
        <begin position="136"/>
        <end position="158"/>
    </location>
</feature>
<dbReference type="RefSeq" id="XP_003062658.1">
    <property type="nucleotide sequence ID" value="XM_003062612.1"/>
</dbReference>
<name>C1N3R1_MICPC</name>
<dbReference type="KEGG" id="mpp:MICPUCDRAFT_35919"/>
<organism evidence="3">
    <name type="scientific">Micromonas pusilla (strain CCMP1545)</name>
    <name type="common">Picoplanktonic green alga</name>
    <dbReference type="NCBI Taxonomy" id="564608"/>
    <lineage>
        <taxon>Eukaryota</taxon>
        <taxon>Viridiplantae</taxon>
        <taxon>Chlorophyta</taxon>
        <taxon>Mamiellophyceae</taxon>
        <taxon>Mamiellales</taxon>
        <taxon>Mamiellaceae</taxon>
        <taxon>Micromonas</taxon>
    </lineage>
</organism>
<protein>
    <submittedName>
        <fullName evidence="2">Predicted protein</fullName>
    </submittedName>
</protein>
<gene>
    <name evidence="2" type="ORF">MICPUCDRAFT_35919</name>
</gene>
<dbReference type="Proteomes" id="UP000001876">
    <property type="component" value="Unassembled WGS sequence"/>
</dbReference>
<reference evidence="2 3" key="1">
    <citation type="journal article" date="2009" name="Science">
        <title>Green evolution and dynamic adaptations revealed by genomes of the marine picoeukaryotes Micromonas.</title>
        <authorList>
            <person name="Worden A.Z."/>
            <person name="Lee J.H."/>
            <person name="Mock T."/>
            <person name="Rouze P."/>
            <person name="Simmons M.P."/>
            <person name="Aerts A.L."/>
            <person name="Allen A.E."/>
            <person name="Cuvelier M.L."/>
            <person name="Derelle E."/>
            <person name="Everett M.V."/>
            <person name="Foulon E."/>
            <person name="Grimwood J."/>
            <person name="Gundlach H."/>
            <person name="Henrissat B."/>
            <person name="Napoli C."/>
            <person name="McDonald S.M."/>
            <person name="Parker M.S."/>
            <person name="Rombauts S."/>
            <person name="Salamov A."/>
            <person name="Von Dassow P."/>
            <person name="Badger J.H."/>
            <person name="Coutinho P.M."/>
            <person name="Demir E."/>
            <person name="Dubchak I."/>
            <person name="Gentemann C."/>
            <person name="Eikrem W."/>
            <person name="Gready J.E."/>
            <person name="John U."/>
            <person name="Lanier W."/>
            <person name="Lindquist E.A."/>
            <person name="Lucas S."/>
            <person name="Mayer K.F."/>
            <person name="Moreau H."/>
            <person name="Not F."/>
            <person name="Otillar R."/>
            <person name="Panaud O."/>
            <person name="Pangilinan J."/>
            <person name="Paulsen I."/>
            <person name="Piegu B."/>
            <person name="Poliakov A."/>
            <person name="Robbens S."/>
            <person name="Schmutz J."/>
            <person name="Toulza E."/>
            <person name="Wyss T."/>
            <person name="Zelensky A."/>
            <person name="Zhou K."/>
            <person name="Armbrust E.V."/>
            <person name="Bhattacharya D."/>
            <person name="Goodenough U.W."/>
            <person name="Van de Peer Y."/>
            <person name="Grigoriev I.V."/>
        </authorList>
    </citation>
    <scope>NUCLEOTIDE SEQUENCE [LARGE SCALE GENOMIC DNA]</scope>
    <source>
        <strain evidence="2 3">CCMP1545</strain>
    </source>
</reference>
<dbReference type="eggNOG" id="KOG1343">
    <property type="taxonomic scope" value="Eukaryota"/>
</dbReference>
<evidence type="ECO:0000313" key="2">
    <source>
        <dbReference type="EMBL" id="EEH53477.1"/>
    </source>
</evidence>
<sequence>MPAAAAAEDAAPASSTDDDASSRTYVWYACFGSNILLERFDCYLKGGRIAGMAADMPGASDPSPPERWATWESVPHRLFFAHSSPTWNGGGVAFVDVDELAEEGMGTTFRLYRVTLAQFNSVLAQENGLDDETFRADPACNPNDNLPPASEPYVGPKGSMRSPSERWYGYVRCVGARGGEPVLTFTCPPSELAKFRSGEMETNPPCEAYESVIARGLAQIGWSAEDAGAYLKTRASAPMTAATGAPSR</sequence>
<proteinExistence type="predicted"/>
<evidence type="ECO:0000313" key="3">
    <source>
        <dbReference type="Proteomes" id="UP000001876"/>
    </source>
</evidence>